<dbReference type="InterPro" id="IPR001173">
    <property type="entry name" value="Glyco_trans_2-like"/>
</dbReference>
<reference evidence="2" key="1">
    <citation type="submission" date="2022-05" db="EMBL/GenBank/DDBJ databases">
        <title>Complete sequence of a novel PHA-producing Halomonas strain.</title>
        <authorList>
            <person name="Zheng Z."/>
        </authorList>
    </citation>
    <scope>NUCLEOTIDE SEQUENCE</scope>
    <source>
        <strain evidence="2">ZZQ-149</strain>
    </source>
</reference>
<dbReference type="CDD" id="cd00761">
    <property type="entry name" value="Glyco_tranf_GTA_type"/>
    <property type="match status" value="1"/>
</dbReference>
<feature type="domain" description="Glycosyltransferase 2-like" evidence="1">
    <location>
        <begin position="282"/>
        <end position="391"/>
    </location>
</feature>
<dbReference type="Pfam" id="PF00535">
    <property type="entry name" value="Glycos_transf_2"/>
    <property type="match status" value="1"/>
</dbReference>
<gene>
    <name evidence="2" type="ORF">M0220_13490</name>
</gene>
<dbReference type="RefSeq" id="WP_264017919.1">
    <property type="nucleotide sequence ID" value="NZ_CP096973.1"/>
</dbReference>
<accession>A0AA46YQR1</accession>
<sequence>MSANLEAFFDASWYCKSYPDVQKTGMQPLHHYLRYGERLGRKPCPMFDPLFYGESYPDVIDAGVSPFTHFVTFGKEEGRLGHAITVQDYTQQLWRREHIADCLAALVSFTNSNQQEHVRTASWTLARWFSWQEDWHYCAHWLHLYYQQPVPNVQWPVIQLLYGEALSRIGELAQAEQQALALKKSFPDYFDAYLAFSNIYLSQLAALTPGDAATKQALALDQQRIDMINELFARNGLSLIEVDAGSLPPSTGSLQNSLSLDTINAADRNAQKTDDLDVPVVSVIVPVFNAERFLATALKSLAAQSFSSLEVLIVDDASTDATRSIAEQFVAQDARFQLLCLSRNQGAYIARNYGLKHATGAYITVHDADDWSHPDKVACQVAAFEDNPAWVANTSDMVRCTTDLRFGRWRLPNAPHEGWIYRNTSSLMFKHEVYEALGYWDRVRCTADTEYIHRIIAAYGEAAYGEVLKGVPLSFCRHQEGSLSQIGPLHLVTHEKGLRRDYMLSAKAWHASAQTPQDLFMPEAPRDRLFSSPKLNLVS</sequence>
<protein>
    <submittedName>
        <fullName evidence="2">Glycosyltransferase family 2 protein</fullName>
    </submittedName>
</protein>
<dbReference type="GO" id="GO:0016758">
    <property type="term" value="F:hexosyltransferase activity"/>
    <property type="evidence" value="ECO:0007669"/>
    <property type="project" value="UniProtKB-ARBA"/>
</dbReference>
<organism evidence="2 3">
    <name type="scientific">Halomonas qinghailakensis</name>
    <dbReference type="NCBI Taxonomy" id="2937790"/>
    <lineage>
        <taxon>Bacteria</taxon>
        <taxon>Pseudomonadati</taxon>
        <taxon>Pseudomonadota</taxon>
        <taxon>Gammaproteobacteria</taxon>
        <taxon>Oceanospirillales</taxon>
        <taxon>Halomonadaceae</taxon>
        <taxon>Halomonas</taxon>
    </lineage>
</organism>
<keyword evidence="3" id="KW-1185">Reference proteome</keyword>
<dbReference type="InterPro" id="IPR029044">
    <property type="entry name" value="Nucleotide-diphossugar_trans"/>
</dbReference>
<name>A0AA46YQR1_9GAMM</name>
<dbReference type="PANTHER" id="PTHR22916">
    <property type="entry name" value="GLYCOSYLTRANSFERASE"/>
    <property type="match status" value="1"/>
</dbReference>
<evidence type="ECO:0000259" key="1">
    <source>
        <dbReference type="Pfam" id="PF00535"/>
    </source>
</evidence>
<evidence type="ECO:0000313" key="3">
    <source>
        <dbReference type="Proteomes" id="UP001164935"/>
    </source>
</evidence>
<dbReference type="Proteomes" id="UP001164935">
    <property type="component" value="Chromosome"/>
</dbReference>
<dbReference type="KEGG" id="hqn:M0220_13490"/>
<dbReference type="SUPFAM" id="SSF53448">
    <property type="entry name" value="Nucleotide-diphospho-sugar transferases"/>
    <property type="match status" value="1"/>
</dbReference>
<proteinExistence type="predicted"/>
<dbReference type="EMBL" id="CP096973">
    <property type="protein sequence ID" value="UYO73882.1"/>
    <property type="molecule type" value="Genomic_DNA"/>
</dbReference>
<dbReference type="AlphaFoldDB" id="A0AA46YQR1"/>
<dbReference type="Gene3D" id="3.90.550.10">
    <property type="entry name" value="Spore Coat Polysaccharide Biosynthesis Protein SpsA, Chain A"/>
    <property type="match status" value="1"/>
</dbReference>
<evidence type="ECO:0000313" key="2">
    <source>
        <dbReference type="EMBL" id="UYO73882.1"/>
    </source>
</evidence>